<evidence type="ECO:0000256" key="10">
    <source>
        <dbReference type="SAM" id="MobiDB-lite"/>
    </source>
</evidence>
<protein>
    <recommendedName>
        <fullName evidence="13">Nnf1-domain-containing protein</fullName>
    </recommendedName>
</protein>
<gene>
    <name evidence="11" type="ORF">B0A49_12515</name>
</gene>
<dbReference type="EMBL" id="NAJN01001057">
    <property type="protein sequence ID" value="TKA66122.1"/>
    <property type="molecule type" value="Genomic_DNA"/>
</dbReference>
<evidence type="ECO:0000256" key="3">
    <source>
        <dbReference type="ARBA" id="ARBA00022454"/>
    </source>
</evidence>
<evidence type="ECO:0000256" key="5">
    <source>
        <dbReference type="ARBA" id="ARBA00022776"/>
    </source>
</evidence>
<accession>A0A4U0WRN2</accession>
<dbReference type="AlphaFoldDB" id="A0A4U0WRN2"/>
<evidence type="ECO:0000256" key="9">
    <source>
        <dbReference type="ARBA" id="ARBA00023328"/>
    </source>
</evidence>
<evidence type="ECO:0000256" key="4">
    <source>
        <dbReference type="ARBA" id="ARBA00022618"/>
    </source>
</evidence>
<dbReference type="PANTHER" id="PTHR15459:SF3">
    <property type="entry name" value="POLYAMINE-MODULATED FACTOR 1"/>
    <property type="match status" value="1"/>
</dbReference>
<evidence type="ECO:0000256" key="2">
    <source>
        <dbReference type="ARBA" id="ARBA00004629"/>
    </source>
</evidence>
<evidence type="ECO:0000256" key="8">
    <source>
        <dbReference type="ARBA" id="ARBA00023306"/>
    </source>
</evidence>
<keyword evidence="9" id="KW-0137">Centromere</keyword>
<keyword evidence="5" id="KW-0498">Mitosis</keyword>
<keyword evidence="4" id="KW-0132">Cell division</keyword>
<dbReference type="GO" id="GO:0051301">
    <property type="term" value="P:cell division"/>
    <property type="evidence" value="ECO:0007669"/>
    <property type="project" value="UniProtKB-KW"/>
</dbReference>
<feature type="compositionally biased region" description="Pro residues" evidence="10">
    <location>
        <begin position="17"/>
        <end position="36"/>
    </location>
</feature>
<evidence type="ECO:0000313" key="11">
    <source>
        <dbReference type="EMBL" id="TKA66122.1"/>
    </source>
</evidence>
<keyword evidence="6" id="KW-0995">Kinetochore</keyword>
<comment type="caution">
    <text evidence="11">The sequence shown here is derived from an EMBL/GenBank/DDBJ whole genome shotgun (WGS) entry which is preliminary data.</text>
</comment>
<dbReference type="GO" id="GO:0000444">
    <property type="term" value="C:MIS12/MIND type complex"/>
    <property type="evidence" value="ECO:0007669"/>
    <property type="project" value="InterPro"/>
</dbReference>
<keyword evidence="12" id="KW-1185">Reference proteome</keyword>
<reference evidence="11 12" key="1">
    <citation type="submission" date="2017-03" db="EMBL/GenBank/DDBJ databases">
        <title>Genomes of endolithic fungi from Antarctica.</title>
        <authorList>
            <person name="Coleine C."/>
            <person name="Masonjones S."/>
            <person name="Stajich J.E."/>
        </authorList>
    </citation>
    <scope>NUCLEOTIDE SEQUENCE [LARGE SCALE GENOMIC DNA]</scope>
    <source>
        <strain evidence="11 12">CCFEE 5187</strain>
    </source>
</reference>
<sequence>MPSLDNPAAAASAAEPQQPPSRSPSPPTSPPLPQAPGPRATALQKVFADALSHTLKICSHSNFAACFPTAARYVPEALEGLWRDFVERLGGACRTEFEAILADRSVISSLNALDRLIADAKKRKAHASAAAGKEGIEEPIPPHTLPPSRLLHAHLSASSHQLSGGDFASLPQYQSTLHARLSTTQSQNAALMTSVTQQRQQIERLIQGLESVVKDLDGSVEVLGGERVGEEVTVG</sequence>
<keyword evidence="3" id="KW-0158">Chromosome</keyword>
<dbReference type="Proteomes" id="UP000308768">
    <property type="component" value="Unassembled WGS sequence"/>
</dbReference>
<evidence type="ECO:0008006" key="13">
    <source>
        <dbReference type="Google" id="ProtNLM"/>
    </source>
</evidence>
<dbReference type="PANTHER" id="PTHR15459">
    <property type="entry name" value="POLYAMINE-MODULATED FACTOR 1"/>
    <property type="match status" value="1"/>
</dbReference>
<dbReference type="OrthoDB" id="18453at2759"/>
<dbReference type="GO" id="GO:0005634">
    <property type="term" value="C:nucleus"/>
    <property type="evidence" value="ECO:0007669"/>
    <property type="project" value="UniProtKB-SubCell"/>
</dbReference>
<dbReference type="Pfam" id="PF03980">
    <property type="entry name" value="Nnf1"/>
    <property type="match status" value="1"/>
</dbReference>
<dbReference type="STRING" id="331657.A0A4U0WRN2"/>
<dbReference type="GO" id="GO:0007059">
    <property type="term" value="P:chromosome segregation"/>
    <property type="evidence" value="ECO:0007669"/>
    <property type="project" value="TreeGrafter"/>
</dbReference>
<evidence type="ECO:0000313" key="12">
    <source>
        <dbReference type="Proteomes" id="UP000308768"/>
    </source>
</evidence>
<organism evidence="11 12">
    <name type="scientific">Cryomyces minteri</name>
    <dbReference type="NCBI Taxonomy" id="331657"/>
    <lineage>
        <taxon>Eukaryota</taxon>
        <taxon>Fungi</taxon>
        <taxon>Dikarya</taxon>
        <taxon>Ascomycota</taxon>
        <taxon>Pezizomycotina</taxon>
        <taxon>Dothideomycetes</taxon>
        <taxon>Dothideomycetes incertae sedis</taxon>
        <taxon>Cryomyces</taxon>
    </lineage>
</organism>
<evidence type="ECO:0000256" key="6">
    <source>
        <dbReference type="ARBA" id="ARBA00022838"/>
    </source>
</evidence>
<evidence type="ECO:0000256" key="1">
    <source>
        <dbReference type="ARBA" id="ARBA00004123"/>
    </source>
</evidence>
<evidence type="ECO:0000256" key="7">
    <source>
        <dbReference type="ARBA" id="ARBA00023242"/>
    </source>
</evidence>
<name>A0A4U0WRN2_9PEZI</name>
<keyword evidence="7" id="KW-0539">Nucleus</keyword>
<feature type="compositionally biased region" description="Low complexity" evidence="10">
    <location>
        <begin position="7"/>
        <end position="16"/>
    </location>
</feature>
<dbReference type="InterPro" id="IPR007128">
    <property type="entry name" value="PMF1/Nnf1"/>
</dbReference>
<proteinExistence type="predicted"/>
<keyword evidence="8" id="KW-0131">Cell cycle</keyword>
<comment type="subcellular location">
    <subcellularLocation>
        <location evidence="2">Chromosome</location>
        <location evidence="2">Centromere</location>
        <location evidence="2">Kinetochore</location>
    </subcellularLocation>
    <subcellularLocation>
        <location evidence="1">Nucleus</location>
    </subcellularLocation>
</comment>
<feature type="region of interest" description="Disordered" evidence="10">
    <location>
        <begin position="1"/>
        <end position="38"/>
    </location>
</feature>